<comment type="caution">
    <text evidence="1">The sequence shown here is derived from an EMBL/GenBank/DDBJ whole genome shotgun (WGS) entry which is preliminary data.</text>
</comment>
<accession>A0A2A2M1P6</accession>
<gene>
    <name evidence="1" type="ORF">WR25_03144</name>
</gene>
<name>A0A2A2M1P6_9BILA</name>
<evidence type="ECO:0000313" key="2">
    <source>
        <dbReference type="Proteomes" id="UP000218231"/>
    </source>
</evidence>
<proteinExistence type="predicted"/>
<sequence>MSAPRRTSTCTSLVISGVPSNLCDPVAEVVVVGDTSDLAIADLEERAARQHVALALGFRQPVVRHLVFAMHHVLRACTQAVGADHHHDPAQLLAIAAVHALQEGAEGFATDLTSALVQVVRDVIGQH</sequence>
<keyword evidence="2" id="KW-1185">Reference proteome</keyword>
<protein>
    <submittedName>
        <fullName evidence="1">Uncharacterized protein</fullName>
    </submittedName>
</protein>
<dbReference type="AlphaFoldDB" id="A0A2A2M1P6"/>
<reference evidence="1 2" key="1">
    <citation type="journal article" date="2017" name="Curr. Biol.">
        <title>Genome architecture and evolution of a unichromosomal asexual nematode.</title>
        <authorList>
            <person name="Fradin H."/>
            <person name="Zegar C."/>
            <person name="Gutwein M."/>
            <person name="Lucas J."/>
            <person name="Kovtun M."/>
            <person name="Corcoran D."/>
            <person name="Baugh L.R."/>
            <person name="Kiontke K."/>
            <person name="Gunsalus K."/>
            <person name="Fitch D.H."/>
            <person name="Piano F."/>
        </authorList>
    </citation>
    <scope>NUCLEOTIDE SEQUENCE [LARGE SCALE GENOMIC DNA]</scope>
    <source>
        <strain evidence="1">PF1309</strain>
    </source>
</reference>
<organism evidence="1 2">
    <name type="scientific">Diploscapter pachys</name>
    <dbReference type="NCBI Taxonomy" id="2018661"/>
    <lineage>
        <taxon>Eukaryota</taxon>
        <taxon>Metazoa</taxon>
        <taxon>Ecdysozoa</taxon>
        <taxon>Nematoda</taxon>
        <taxon>Chromadorea</taxon>
        <taxon>Rhabditida</taxon>
        <taxon>Rhabditina</taxon>
        <taxon>Rhabditomorpha</taxon>
        <taxon>Rhabditoidea</taxon>
        <taxon>Rhabditidae</taxon>
        <taxon>Diploscapter</taxon>
    </lineage>
</organism>
<dbReference type="EMBL" id="LIAE01006236">
    <property type="protein sequence ID" value="PAV92350.1"/>
    <property type="molecule type" value="Genomic_DNA"/>
</dbReference>
<evidence type="ECO:0000313" key="1">
    <source>
        <dbReference type="EMBL" id="PAV92350.1"/>
    </source>
</evidence>
<dbReference type="Proteomes" id="UP000218231">
    <property type="component" value="Unassembled WGS sequence"/>
</dbReference>